<name>A0A7J7LG66_9MAGN</name>
<dbReference type="EMBL" id="JACGCM010002300">
    <property type="protein sequence ID" value="KAF6141646.1"/>
    <property type="molecule type" value="Genomic_DNA"/>
</dbReference>
<sequence>MAIITDTEENPEFLHQGVNTLFEKSSKTLEEPPWIEFAAQQAQIYQKILEETLDSTIEVTRSRILEIRATSSAHLNQTLDSLQDIKLTFKDYENVFLEKVREGVHIAASNPAITCGAAAGLGVLVLKSMSFLESFAPLNCVIIIKALVIS</sequence>
<dbReference type="InterPro" id="IPR053284">
    <property type="entry name" value="RGS1-HXK1_interactor"/>
</dbReference>
<protein>
    <submittedName>
        <fullName evidence="1">Uncharacterized protein</fullName>
    </submittedName>
</protein>
<organism evidence="1 2">
    <name type="scientific">Kingdonia uniflora</name>
    <dbReference type="NCBI Taxonomy" id="39325"/>
    <lineage>
        <taxon>Eukaryota</taxon>
        <taxon>Viridiplantae</taxon>
        <taxon>Streptophyta</taxon>
        <taxon>Embryophyta</taxon>
        <taxon>Tracheophyta</taxon>
        <taxon>Spermatophyta</taxon>
        <taxon>Magnoliopsida</taxon>
        <taxon>Ranunculales</taxon>
        <taxon>Circaeasteraceae</taxon>
        <taxon>Kingdonia</taxon>
    </lineage>
</organism>
<evidence type="ECO:0000313" key="2">
    <source>
        <dbReference type="Proteomes" id="UP000541444"/>
    </source>
</evidence>
<evidence type="ECO:0000313" key="1">
    <source>
        <dbReference type="EMBL" id="KAF6141646.1"/>
    </source>
</evidence>
<dbReference type="OrthoDB" id="1907298at2759"/>
<comment type="caution">
    <text evidence="1">The sequence shown here is derived from an EMBL/GenBank/DDBJ whole genome shotgun (WGS) entry which is preliminary data.</text>
</comment>
<dbReference type="PANTHER" id="PTHR34554">
    <property type="entry name" value="RGS1-HXK1-INTERACTING PROTEIN 1"/>
    <property type="match status" value="1"/>
</dbReference>
<dbReference type="AlphaFoldDB" id="A0A7J7LG66"/>
<dbReference type="Proteomes" id="UP000541444">
    <property type="component" value="Unassembled WGS sequence"/>
</dbReference>
<proteinExistence type="predicted"/>
<gene>
    <name evidence="1" type="ORF">GIB67_001198</name>
</gene>
<keyword evidence="2" id="KW-1185">Reference proteome</keyword>
<dbReference type="PANTHER" id="PTHR34554:SF1">
    <property type="entry name" value="ALANINE-TRNA LIGASE"/>
    <property type="match status" value="1"/>
</dbReference>
<accession>A0A7J7LG66</accession>
<reference evidence="1 2" key="1">
    <citation type="journal article" date="2020" name="IScience">
        <title>Genome Sequencing of the Endangered Kingdonia uniflora (Circaeasteraceae, Ranunculales) Reveals Potential Mechanisms of Evolutionary Specialization.</title>
        <authorList>
            <person name="Sun Y."/>
            <person name="Deng T."/>
            <person name="Zhang A."/>
            <person name="Moore M.J."/>
            <person name="Landis J.B."/>
            <person name="Lin N."/>
            <person name="Zhang H."/>
            <person name="Zhang X."/>
            <person name="Huang J."/>
            <person name="Zhang X."/>
            <person name="Sun H."/>
            <person name="Wang H."/>
        </authorList>
    </citation>
    <scope>NUCLEOTIDE SEQUENCE [LARGE SCALE GENOMIC DNA]</scope>
    <source>
        <strain evidence="1">TB1705</strain>
        <tissue evidence="1">Leaf</tissue>
    </source>
</reference>